<reference evidence="13" key="1">
    <citation type="submission" date="2022-11" db="UniProtKB">
        <authorList>
            <consortium name="WormBaseParasite"/>
        </authorList>
    </citation>
    <scope>IDENTIFICATION</scope>
</reference>
<sequence>MSTVSSTVDLSTKYQRLAAEYSKLRAQLPVLKNAVVDEQTKNSNLLADLHAKDSAVRRLQAENESFSFRNEQLVRRVEHLQESLDEAAALGSKKKKSKDMPRSQSTMVVSAVQSALEEELQRKVDQNAQLNTKLFEMEETHERELKGLMEKIGLLEAENNAFRVEIESLRERQSSLLVEKDYLAEQLAAAKRQITHSPQHLSPVKRRTDGHDLASELRLATVNGNNDSLAADLGGANHTSVEQNKARGSFKQISKTCQQIFTSLGNYFTYTEQRSTLYPCDMSMEQLSSTTEEYCRALILTSDLLRPVASETQNLLEKCQEALTPDQFSQSLANIQKLIGEFSASTRDTVIPLFEKCLEEECRVSWCNAKLERENLNWRAAFVKFMDAISRLQDAFNLSSDGTENVAKLIALLDDIADRGTEAAERFSAKVALENRMPTATKKLRCTNECLLSCTSSLSKQLVDLRSHVRKSEGLFVLFWRQHAASPLLTASLDHVPDVQDEPFLEPDNPFSPSFDRLVDGDEMTPSTQLLSSTVNGSFCDENEAKYLRAELETVGRRLIELESERERATIESQLLRMKLSANGAEGATNSSSNESELVAEHYAARLNDLMTQLQSAKSRAAYFKNECDQLLKVAKSGNGKCDALTNELTRTKHEVSRLTDDLETTRDGYEEQLSNLSEHLAEMNVKLTSQTETINALKSPPPPDNRSSGRKLFSK</sequence>
<evidence type="ECO:0000256" key="2">
    <source>
        <dbReference type="ARBA" id="ARBA00020102"/>
    </source>
</evidence>
<evidence type="ECO:0000256" key="1">
    <source>
        <dbReference type="ARBA" id="ARBA00004412"/>
    </source>
</evidence>
<evidence type="ECO:0000256" key="3">
    <source>
        <dbReference type="ARBA" id="ARBA00022753"/>
    </source>
</evidence>
<dbReference type="Pfam" id="PF10212">
    <property type="entry name" value="PPP1R21_helical"/>
    <property type="match status" value="1"/>
</dbReference>
<dbReference type="WBParaSite" id="PSAMB.scaffold1795size27802.g14933.t1">
    <property type="protein sequence ID" value="PSAMB.scaffold1795size27802.g14933.t1"/>
    <property type="gene ID" value="PSAMB.scaffold1795size27802.g14933"/>
</dbReference>
<dbReference type="AlphaFoldDB" id="A0A914VCV6"/>
<evidence type="ECO:0000256" key="7">
    <source>
        <dbReference type="ARBA" id="ARBA00031617"/>
    </source>
</evidence>
<keyword evidence="12" id="KW-1185">Reference proteome</keyword>
<organism evidence="12 13">
    <name type="scientific">Plectus sambesii</name>
    <dbReference type="NCBI Taxonomy" id="2011161"/>
    <lineage>
        <taxon>Eukaryota</taxon>
        <taxon>Metazoa</taxon>
        <taxon>Ecdysozoa</taxon>
        <taxon>Nematoda</taxon>
        <taxon>Chromadorea</taxon>
        <taxon>Plectida</taxon>
        <taxon>Plectina</taxon>
        <taxon>Plectoidea</taxon>
        <taxon>Plectidae</taxon>
        <taxon>Plectus</taxon>
    </lineage>
</organism>
<feature type="coiled-coil region" evidence="9">
    <location>
        <begin position="70"/>
        <end position="172"/>
    </location>
</feature>
<protein>
    <recommendedName>
        <fullName evidence="2">Protein phosphatase 1 regulatory subunit 21</fullName>
    </recommendedName>
    <alternativeName>
        <fullName evidence="7">Coiled-coil domain-containing protein 128</fullName>
    </alternativeName>
    <alternativeName>
        <fullName evidence="8">Ferry endosomal RAB5 effector complex subunit 2</fullName>
    </alternativeName>
    <alternativeName>
        <fullName evidence="6">KLRAQ motif-containing protein 1</fullName>
    </alternativeName>
</protein>
<feature type="domain" description="Protein phosphatase 1 regulatory subunit 21 N-terminal" evidence="11">
    <location>
        <begin position="15"/>
        <end position="120"/>
    </location>
</feature>
<keyword evidence="4" id="KW-0694">RNA-binding</keyword>
<evidence type="ECO:0000313" key="12">
    <source>
        <dbReference type="Proteomes" id="UP000887566"/>
    </source>
</evidence>
<evidence type="ECO:0000256" key="8">
    <source>
        <dbReference type="ARBA" id="ARBA00044824"/>
    </source>
</evidence>
<dbReference type="Proteomes" id="UP000887566">
    <property type="component" value="Unplaced"/>
</dbReference>
<evidence type="ECO:0000256" key="10">
    <source>
        <dbReference type="SAM" id="MobiDB-lite"/>
    </source>
</evidence>
<proteinExistence type="predicted"/>
<keyword evidence="3" id="KW-0967">Endosome</keyword>
<dbReference type="InterPro" id="IPR019343">
    <property type="entry name" value="PPP1R21_N"/>
</dbReference>
<dbReference type="Pfam" id="PF10205">
    <property type="entry name" value="KLRAQ"/>
    <property type="match status" value="1"/>
</dbReference>
<dbReference type="Pfam" id="PF21636">
    <property type="entry name" value="PPP1R21_C"/>
    <property type="match status" value="1"/>
</dbReference>
<dbReference type="InterPro" id="IPR019348">
    <property type="entry name" value="PPP1R21_six_helix"/>
</dbReference>
<dbReference type="GO" id="GO:0003723">
    <property type="term" value="F:RNA binding"/>
    <property type="evidence" value="ECO:0007669"/>
    <property type="project" value="UniProtKB-KW"/>
</dbReference>
<evidence type="ECO:0000256" key="6">
    <source>
        <dbReference type="ARBA" id="ARBA00031361"/>
    </source>
</evidence>
<dbReference type="GO" id="GO:0005769">
    <property type="term" value="C:early endosome"/>
    <property type="evidence" value="ECO:0007669"/>
    <property type="project" value="UniProtKB-SubCell"/>
</dbReference>
<dbReference type="InterPro" id="IPR049372">
    <property type="entry name" value="PPP1R21_C"/>
</dbReference>
<dbReference type="InterPro" id="IPR040024">
    <property type="entry name" value="PPP1R21"/>
</dbReference>
<feature type="coiled-coil region" evidence="9">
    <location>
        <begin position="545"/>
        <end position="687"/>
    </location>
</feature>
<name>A0A914VCV6_9BILA</name>
<keyword evidence="5 9" id="KW-0175">Coiled coil</keyword>
<feature type="region of interest" description="Disordered" evidence="10">
    <location>
        <begin position="694"/>
        <end position="716"/>
    </location>
</feature>
<dbReference type="PANTHER" id="PTHR21448:SF0">
    <property type="entry name" value="PROTEIN PHOSPHATASE 1 REGULATORY SUBUNIT 21"/>
    <property type="match status" value="1"/>
</dbReference>
<accession>A0A914VCV6</accession>
<evidence type="ECO:0000256" key="5">
    <source>
        <dbReference type="ARBA" id="ARBA00023054"/>
    </source>
</evidence>
<dbReference type="PANTHER" id="PTHR21448">
    <property type="entry name" value="SMOOTH MUSCLE MYOSIN HEAVY CHAIN-RELATED"/>
    <property type="match status" value="1"/>
</dbReference>
<evidence type="ECO:0000256" key="4">
    <source>
        <dbReference type="ARBA" id="ARBA00022884"/>
    </source>
</evidence>
<evidence type="ECO:0000313" key="13">
    <source>
        <dbReference type="WBParaSite" id="PSAMB.scaffold1795size27802.g14933.t1"/>
    </source>
</evidence>
<comment type="subcellular location">
    <subcellularLocation>
        <location evidence="1">Early endosome</location>
    </subcellularLocation>
</comment>
<dbReference type="SMART" id="SM01254">
    <property type="entry name" value="KLRAQ"/>
    <property type="match status" value="1"/>
</dbReference>
<evidence type="ECO:0000256" key="9">
    <source>
        <dbReference type="SAM" id="Coils"/>
    </source>
</evidence>
<dbReference type="GO" id="GO:0016020">
    <property type="term" value="C:membrane"/>
    <property type="evidence" value="ECO:0007669"/>
    <property type="project" value="TreeGrafter"/>
</dbReference>
<evidence type="ECO:0000259" key="11">
    <source>
        <dbReference type="SMART" id="SM01254"/>
    </source>
</evidence>